<reference evidence="1 2" key="1">
    <citation type="submission" date="2024-01" db="EMBL/GenBank/DDBJ databases">
        <title>The genomes of 5 underutilized Papilionoideae crops provide insights into root nodulation and disease resistanc.</title>
        <authorList>
            <person name="Jiang F."/>
        </authorList>
    </citation>
    <scope>NUCLEOTIDE SEQUENCE [LARGE SCALE GENOMIC DNA]</scope>
    <source>
        <strain evidence="1">JINMINGXINNONG_FW02</strain>
        <tissue evidence="1">Leaves</tissue>
    </source>
</reference>
<keyword evidence="2" id="KW-1185">Reference proteome</keyword>
<gene>
    <name evidence="1" type="ORF">VNO80_04765</name>
</gene>
<organism evidence="1 2">
    <name type="scientific">Phaseolus coccineus</name>
    <name type="common">Scarlet runner bean</name>
    <name type="synonym">Phaseolus multiflorus</name>
    <dbReference type="NCBI Taxonomy" id="3886"/>
    <lineage>
        <taxon>Eukaryota</taxon>
        <taxon>Viridiplantae</taxon>
        <taxon>Streptophyta</taxon>
        <taxon>Embryophyta</taxon>
        <taxon>Tracheophyta</taxon>
        <taxon>Spermatophyta</taxon>
        <taxon>Magnoliopsida</taxon>
        <taxon>eudicotyledons</taxon>
        <taxon>Gunneridae</taxon>
        <taxon>Pentapetalae</taxon>
        <taxon>rosids</taxon>
        <taxon>fabids</taxon>
        <taxon>Fabales</taxon>
        <taxon>Fabaceae</taxon>
        <taxon>Papilionoideae</taxon>
        <taxon>50 kb inversion clade</taxon>
        <taxon>NPAAA clade</taxon>
        <taxon>indigoferoid/millettioid clade</taxon>
        <taxon>Phaseoleae</taxon>
        <taxon>Phaseolus</taxon>
    </lineage>
</organism>
<evidence type="ECO:0000313" key="1">
    <source>
        <dbReference type="EMBL" id="KAK7379308.1"/>
    </source>
</evidence>
<name>A0AAN9RRY5_PHACN</name>
<dbReference type="EMBL" id="JAYMYR010000002">
    <property type="protein sequence ID" value="KAK7379308.1"/>
    <property type="molecule type" value="Genomic_DNA"/>
</dbReference>
<protein>
    <submittedName>
        <fullName evidence="1">Uncharacterized protein</fullName>
    </submittedName>
</protein>
<sequence length="90" mass="10424">MLETAEGYGRHAENRIKMIMDMSTRTTNREKKELRKKRNYEKTAKAVATDAFTKQGLRDLNFPSGANSFCQLFQKSVKSSMQVPSWRAYL</sequence>
<evidence type="ECO:0000313" key="2">
    <source>
        <dbReference type="Proteomes" id="UP001374584"/>
    </source>
</evidence>
<dbReference type="Proteomes" id="UP001374584">
    <property type="component" value="Unassembled WGS sequence"/>
</dbReference>
<accession>A0AAN9RRY5</accession>
<proteinExistence type="predicted"/>
<comment type="caution">
    <text evidence="1">The sequence shown here is derived from an EMBL/GenBank/DDBJ whole genome shotgun (WGS) entry which is preliminary data.</text>
</comment>
<dbReference type="AlphaFoldDB" id="A0AAN9RRY5"/>